<keyword evidence="1 5" id="KW-0808">Transferase</keyword>
<dbReference type="RefSeq" id="WP_307827054.1">
    <property type="nucleotide sequence ID" value="NZ_BAAAHT010000013.1"/>
</dbReference>
<comment type="catalytic activity">
    <reaction evidence="5 7">
        <text>AMP + ATP = 2 ADP</text>
        <dbReference type="Rhea" id="RHEA:12973"/>
        <dbReference type="ChEBI" id="CHEBI:30616"/>
        <dbReference type="ChEBI" id="CHEBI:456215"/>
        <dbReference type="ChEBI" id="CHEBI:456216"/>
        <dbReference type="EC" id="2.7.4.3"/>
    </reaction>
</comment>
<comment type="subcellular location">
    <subcellularLocation>
        <location evidence="5 7">Cytoplasm</location>
    </subcellularLocation>
</comment>
<dbReference type="EMBL" id="JAFBBU010000001">
    <property type="protein sequence ID" value="MBM7471305.1"/>
    <property type="molecule type" value="Genomic_DNA"/>
</dbReference>
<evidence type="ECO:0000313" key="9">
    <source>
        <dbReference type="Proteomes" id="UP000776164"/>
    </source>
</evidence>
<dbReference type="CDD" id="cd01428">
    <property type="entry name" value="ADK"/>
    <property type="match status" value="1"/>
</dbReference>
<dbReference type="Gene3D" id="3.40.50.300">
    <property type="entry name" value="P-loop containing nucleotide triphosphate hydrolases"/>
    <property type="match status" value="1"/>
</dbReference>
<sequence>MTDANVTAVRAAEPRSSPARRILLMGPPGVGKGTQAKRLAGSIGVPAISTGDLFREQVTLGTPLGLEVDALIHAGKYVPDDIVNSVVAERLARPDAAGGFILDGYPRTLEQVIQLENTLTLLGTALDAALLLSVGETQIRERLAERARVEGRLDDTPEVIRIRLNTYEVQTAPLAKAFDARGILHRVFGEGTPDEVAGRISRSLGVTERASWRVD</sequence>
<reference evidence="8 9" key="1">
    <citation type="submission" date="2021-01" db="EMBL/GenBank/DDBJ databases">
        <title>Sequencing the genomes of 1000 actinobacteria strains.</title>
        <authorList>
            <person name="Klenk H.-P."/>
        </authorList>
    </citation>
    <scope>NUCLEOTIDE SEQUENCE [LARGE SCALE GENOMIC DNA]</scope>
    <source>
        <strain evidence="8 9">DSM 13057</strain>
    </source>
</reference>
<keyword evidence="4 5" id="KW-0418">Kinase</keyword>
<comment type="similarity">
    <text evidence="5 6">Belongs to the adenylate kinase family.</text>
</comment>
<dbReference type="HAMAP" id="MF_00235">
    <property type="entry name" value="Adenylate_kinase_Adk"/>
    <property type="match status" value="1"/>
</dbReference>
<feature type="binding site" evidence="5">
    <location>
        <begin position="104"/>
        <end position="107"/>
    </location>
    <ligand>
        <name>AMP</name>
        <dbReference type="ChEBI" id="CHEBI:456215"/>
    </ligand>
</feature>
<accession>A0ABS2L3I0</accession>
<dbReference type="InterPro" id="IPR033690">
    <property type="entry name" value="Adenylat_kinase_CS"/>
</dbReference>
<evidence type="ECO:0000256" key="2">
    <source>
        <dbReference type="ARBA" id="ARBA00022727"/>
    </source>
</evidence>
<dbReference type="GO" id="GO:0004017">
    <property type="term" value="F:AMP kinase activity"/>
    <property type="evidence" value="ECO:0007669"/>
    <property type="project" value="UniProtKB-EC"/>
</dbReference>
<dbReference type="NCBIfam" id="NF011100">
    <property type="entry name" value="PRK14527.1"/>
    <property type="match status" value="1"/>
</dbReference>
<dbReference type="Pfam" id="PF00406">
    <property type="entry name" value="ADK"/>
    <property type="match status" value="1"/>
</dbReference>
<dbReference type="NCBIfam" id="NF011105">
    <property type="entry name" value="PRK14532.1"/>
    <property type="match status" value="1"/>
</dbReference>
<feature type="binding site" evidence="5">
    <location>
        <position position="55"/>
    </location>
    <ligand>
        <name>AMP</name>
        <dbReference type="ChEBI" id="CHEBI:456215"/>
    </ligand>
</feature>
<feature type="binding site" evidence="5">
    <location>
        <begin position="29"/>
        <end position="34"/>
    </location>
    <ligand>
        <name>ATP</name>
        <dbReference type="ChEBI" id="CHEBI:30616"/>
    </ligand>
</feature>
<dbReference type="PROSITE" id="PS00113">
    <property type="entry name" value="ADENYLATE_KINASE"/>
    <property type="match status" value="1"/>
</dbReference>
<organism evidence="8 9">
    <name type="scientific">Subtercola frigoramans</name>
    <dbReference type="NCBI Taxonomy" id="120298"/>
    <lineage>
        <taxon>Bacteria</taxon>
        <taxon>Bacillati</taxon>
        <taxon>Actinomycetota</taxon>
        <taxon>Actinomycetes</taxon>
        <taxon>Micrococcales</taxon>
        <taxon>Microbacteriaceae</taxon>
        <taxon>Subtercola</taxon>
    </lineage>
</organism>
<dbReference type="InterPro" id="IPR000850">
    <property type="entry name" value="Adenylat/UMP-CMP_kin"/>
</dbReference>
<feature type="binding site" evidence="5">
    <location>
        <position position="163"/>
    </location>
    <ligand>
        <name>AMP</name>
        <dbReference type="ChEBI" id="CHEBI:456215"/>
    </ligand>
</feature>
<comment type="domain">
    <text evidence="5">Consists of three domains, a large central CORE domain and two small peripheral domains, NMPbind and LID, which undergo movements during catalysis. The LID domain closes over the site of phosphoryl transfer upon ATP binding. Assembling and dissambling the active center during each catalytic cycle provides an effective means to prevent ATP hydrolysis.</text>
</comment>
<keyword evidence="5 7" id="KW-0067">ATP-binding</keyword>
<proteinExistence type="inferred from homology"/>
<dbReference type="InterPro" id="IPR027417">
    <property type="entry name" value="P-loop_NTPase"/>
</dbReference>
<feature type="region of interest" description="NMP" evidence="5">
    <location>
        <begin position="49"/>
        <end position="78"/>
    </location>
</feature>
<comment type="caution">
    <text evidence="8">The sequence shown here is derived from an EMBL/GenBank/DDBJ whole genome shotgun (WGS) entry which is preliminary data.</text>
</comment>
<feature type="binding site" evidence="5">
    <location>
        <begin position="76"/>
        <end position="78"/>
    </location>
    <ligand>
        <name>AMP</name>
        <dbReference type="ChEBI" id="CHEBI:456215"/>
    </ligand>
</feature>
<comment type="caution">
    <text evidence="5">Lacks conserved residue(s) required for the propagation of feature annotation.</text>
</comment>
<dbReference type="NCBIfam" id="NF001381">
    <property type="entry name" value="PRK00279.1-3"/>
    <property type="match status" value="1"/>
</dbReference>
<keyword evidence="3 5" id="KW-0547">Nucleotide-binding</keyword>
<name>A0ABS2L3I0_9MICO</name>
<evidence type="ECO:0000313" key="8">
    <source>
        <dbReference type="EMBL" id="MBM7471305.1"/>
    </source>
</evidence>
<evidence type="ECO:0000256" key="4">
    <source>
        <dbReference type="ARBA" id="ARBA00022777"/>
    </source>
</evidence>
<evidence type="ECO:0000256" key="6">
    <source>
        <dbReference type="RuleBase" id="RU003330"/>
    </source>
</evidence>
<evidence type="ECO:0000256" key="3">
    <source>
        <dbReference type="ARBA" id="ARBA00022741"/>
    </source>
</evidence>
<evidence type="ECO:0000256" key="7">
    <source>
        <dbReference type="RuleBase" id="RU003331"/>
    </source>
</evidence>
<feature type="binding site" evidence="5">
    <location>
        <position position="146"/>
    </location>
    <ligand>
        <name>ATP</name>
        <dbReference type="ChEBI" id="CHEBI:30616"/>
    </ligand>
</feature>
<dbReference type="PRINTS" id="PR00094">
    <property type="entry name" value="ADENYLTKNASE"/>
</dbReference>
<gene>
    <name evidence="5" type="primary">adk</name>
    <name evidence="8" type="ORF">JOE66_000939</name>
</gene>
<feature type="binding site" evidence="5">
    <location>
        <position position="111"/>
    </location>
    <ligand>
        <name>AMP</name>
        <dbReference type="ChEBI" id="CHEBI:456215"/>
    </ligand>
</feature>
<dbReference type="PANTHER" id="PTHR23359">
    <property type="entry name" value="NUCLEOTIDE KINASE"/>
    <property type="match status" value="1"/>
</dbReference>
<keyword evidence="2 5" id="KW-0545">Nucleotide biosynthesis</keyword>
<protein>
    <recommendedName>
        <fullName evidence="5 7">Adenylate kinase</fullName>
        <shortName evidence="5">AK</shortName>
        <ecNumber evidence="5 7">2.7.4.3</ecNumber>
    </recommendedName>
    <alternativeName>
        <fullName evidence="5">ATP-AMP transphosphorylase</fullName>
    </alternativeName>
    <alternativeName>
        <fullName evidence="5">ATP:AMP phosphotransferase</fullName>
    </alternativeName>
    <alternativeName>
        <fullName evidence="5">Adenylate monophosphate kinase</fullName>
    </alternativeName>
</protein>
<dbReference type="SUPFAM" id="SSF52540">
    <property type="entry name" value="P-loop containing nucleoside triphosphate hydrolases"/>
    <property type="match status" value="1"/>
</dbReference>
<comment type="pathway">
    <text evidence="5">Purine metabolism; AMP biosynthesis via salvage pathway; AMP from ADP: step 1/1.</text>
</comment>
<evidence type="ECO:0000256" key="1">
    <source>
        <dbReference type="ARBA" id="ARBA00022679"/>
    </source>
</evidence>
<dbReference type="EC" id="2.7.4.3" evidence="5 7"/>
<keyword evidence="5" id="KW-0963">Cytoplasm</keyword>
<keyword evidence="9" id="KW-1185">Reference proteome</keyword>
<feature type="binding site" evidence="5">
    <location>
        <position position="191"/>
    </location>
    <ligand>
        <name>ATP</name>
        <dbReference type="ChEBI" id="CHEBI:30616"/>
    </ligand>
</feature>
<dbReference type="Proteomes" id="UP000776164">
    <property type="component" value="Unassembled WGS sequence"/>
</dbReference>
<feature type="binding site" evidence="5">
    <location>
        <position position="152"/>
    </location>
    <ligand>
        <name>AMP</name>
        <dbReference type="ChEBI" id="CHEBI:456215"/>
    </ligand>
</feature>
<comment type="function">
    <text evidence="5">Catalyzes the reversible transfer of the terminal phosphate group between ATP and AMP. Plays an important role in cellular energy homeostasis and in adenine nucleotide metabolism.</text>
</comment>
<evidence type="ECO:0000256" key="5">
    <source>
        <dbReference type="HAMAP-Rule" id="MF_00235"/>
    </source>
</evidence>
<comment type="subunit">
    <text evidence="5 7">Monomer.</text>
</comment>
<feature type="binding site" evidence="5">
    <location>
        <position position="50"/>
    </location>
    <ligand>
        <name>AMP</name>
        <dbReference type="ChEBI" id="CHEBI:456215"/>
    </ligand>
</feature>